<name>A0A2P5K7A3_9BURK</name>
<dbReference type="PANTHER" id="PTHR44757">
    <property type="entry name" value="DIGUANYLATE CYCLASE DGCP"/>
    <property type="match status" value="1"/>
</dbReference>
<evidence type="ECO:0000313" key="2">
    <source>
        <dbReference type="EMBL" id="PPB81932.1"/>
    </source>
</evidence>
<dbReference type="Pfam" id="PF00563">
    <property type="entry name" value="EAL"/>
    <property type="match status" value="1"/>
</dbReference>
<dbReference type="InterPro" id="IPR035919">
    <property type="entry name" value="EAL_sf"/>
</dbReference>
<gene>
    <name evidence="2" type="ORF">B0O95_11718</name>
</gene>
<dbReference type="InterPro" id="IPR001633">
    <property type="entry name" value="EAL_dom"/>
</dbReference>
<dbReference type="SMART" id="SM00052">
    <property type="entry name" value="EAL"/>
    <property type="match status" value="1"/>
</dbReference>
<comment type="caution">
    <text evidence="2">The sequence shown here is derived from an EMBL/GenBank/DDBJ whole genome shotgun (WGS) entry which is preliminary data.</text>
</comment>
<sequence length="267" mass="29630">MNASLNASMTLNESLEQAIRDNTFRLRYQPQVDLTSGWIEGAVVSLYWPDPDGKPVAQSALLSAAHDSEIAVELGEWMLRRACQQNYEWQQAGLPPIRVAVPIPAALFRVQDIAQRVGAILQQAHLHGRYLELDIAETALLEDLTHADAALSALHALQVQSTVTDVRFRAQGDEHLATLPLDRIKLDGALVSPSAKARTGETLARLLVAHAHSTGLKIAVYGVNSFEQFEFFRHLECFEMAGNFYYRPIDSAMMSQLLNRESKPSLL</sequence>
<protein>
    <submittedName>
        <fullName evidence="2">EAL domain-containing protein (Putative c-di-GMP-specific phosphodiesterase class I)</fullName>
    </submittedName>
</protein>
<organism evidence="2 3">
    <name type="scientific">Mycetohabitans endofungorum</name>
    <dbReference type="NCBI Taxonomy" id="417203"/>
    <lineage>
        <taxon>Bacteria</taxon>
        <taxon>Pseudomonadati</taxon>
        <taxon>Pseudomonadota</taxon>
        <taxon>Betaproteobacteria</taxon>
        <taxon>Burkholderiales</taxon>
        <taxon>Burkholderiaceae</taxon>
        <taxon>Mycetohabitans</taxon>
    </lineage>
</organism>
<dbReference type="PROSITE" id="PS50883">
    <property type="entry name" value="EAL"/>
    <property type="match status" value="1"/>
</dbReference>
<dbReference type="PANTHER" id="PTHR44757:SF2">
    <property type="entry name" value="BIOFILM ARCHITECTURE MAINTENANCE PROTEIN MBAA"/>
    <property type="match status" value="1"/>
</dbReference>
<dbReference type="InterPro" id="IPR052155">
    <property type="entry name" value="Biofilm_reg_signaling"/>
</dbReference>
<keyword evidence="3" id="KW-1185">Reference proteome</keyword>
<proteinExistence type="predicted"/>
<evidence type="ECO:0000259" key="1">
    <source>
        <dbReference type="PROSITE" id="PS50883"/>
    </source>
</evidence>
<feature type="domain" description="EAL" evidence="1">
    <location>
        <begin position="8"/>
        <end position="262"/>
    </location>
</feature>
<dbReference type="EMBL" id="PRDW01000017">
    <property type="protein sequence ID" value="PPB81932.1"/>
    <property type="molecule type" value="Genomic_DNA"/>
</dbReference>
<evidence type="ECO:0000313" key="3">
    <source>
        <dbReference type="Proteomes" id="UP000243096"/>
    </source>
</evidence>
<dbReference type="CDD" id="cd01948">
    <property type="entry name" value="EAL"/>
    <property type="match status" value="1"/>
</dbReference>
<dbReference type="Proteomes" id="UP000243096">
    <property type="component" value="Unassembled WGS sequence"/>
</dbReference>
<dbReference type="AlphaFoldDB" id="A0A2P5K7A3"/>
<dbReference type="Gene3D" id="3.20.20.450">
    <property type="entry name" value="EAL domain"/>
    <property type="match status" value="1"/>
</dbReference>
<dbReference type="SUPFAM" id="SSF141868">
    <property type="entry name" value="EAL domain-like"/>
    <property type="match status" value="1"/>
</dbReference>
<accession>A0A2P5K7A3</accession>
<dbReference type="OrthoDB" id="9813903at2"/>
<reference evidence="2 3" key="1">
    <citation type="submission" date="2018-01" db="EMBL/GenBank/DDBJ databases">
        <title>Genomic Encyclopedia of Type Strains, Phase III (KMG-III): the genomes of soil and plant-associated and newly described type strains.</title>
        <authorList>
            <person name="Whitman W."/>
        </authorList>
    </citation>
    <scope>NUCLEOTIDE SEQUENCE [LARGE SCALE GENOMIC DNA]</scope>
    <source>
        <strain evidence="2 3">HKI456</strain>
    </source>
</reference>